<dbReference type="Proteomes" id="UP000006727">
    <property type="component" value="Chromosome 2"/>
</dbReference>
<comment type="similarity">
    <text evidence="2">Belongs to the SNF7 family.</text>
</comment>
<dbReference type="EnsemblPlants" id="Pp3c2_32100V3.2">
    <property type="protein sequence ID" value="Pp3c2_32100V3.2"/>
    <property type="gene ID" value="Pp3c2_32100"/>
</dbReference>
<comment type="subcellular location">
    <subcellularLocation>
        <location evidence="1">Endosome membrane</location>
    </subcellularLocation>
</comment>
<dbReference type="RefSeq" id="XP_024368369.1">
    <property type="nucleotide sequence ID" value="XM_024512601.2"/>
</dbReference>
<evidence type="ECO:0000256" key="3">
    <source>
        <dbReference type="ARBA" id="ARBA00022448"/>
    </source>
</evidence>
<dbReference type="GeneID" id="112278809"/>
<evidence type="ECO:0000256" key="7">
    <source>
        <dbReference type="SAM" id="Coils"/>
    </source>
</evidence>
<evidence type="ECO:0000313" key="10">
    <source>
        <dbReference type="EnsemblPlants" id="Pp3c2_32100V3.1"/>
    </source>
</evidence>
<dbReference type="GO" id="GO:0032511">
    <property type="term" value="P:late endosome to vacuole transport via multivesicular body sorting pathway"/>
    <property type="evidence" value="ECO:0000318"/>
    <property type="project" value="GO_Central"/>
</dbReference>
<keyword evidence="11" id="KW-1185">Reference proteome</keyword>
<dbReference type="EMBL" id="ABEU02000002">
    <property type="protein sequence ID" value="PNR60729.1"/>
    <property type="molecule type" value="Genomic_DNA"/>
</dbReference>
<keyword evidence="7" id="KW-0175">Coiled coil</keyword>
<evidence type="ECO:0000313" key="9">
    <source>
        <dbReference type="EMBL" id="PNR60729.1"/>
    </source>
</evidence>
<evidence type="ECO:0000256" key="6">
    <source>
        <dbReference type="ARBA" id="ARBA00023136"/>
    </source>
</evidence>
<feature type="coiled-coil region" evidence="7">
    <location>
        <begin position="22"/>
        <end position="53"/>
    </location>
</feature>
<keyword evidence="6" id="KW-0472">Membrane</keyword>
<evidence type="ECO:0000256" key="4">
    <source>
        <dbReference type="ARBA" id="ARBA00022753"/>
    </source>
</evidence>
<evidence type="ECO:0000256" key="8">
    <source>
        <dbReference type="SAM" id="MobiDB-lite"/>
    </source>
</evidence>
<reference evidence="9 11" key="1">
    <citation type="journal article" date="2008" name="Science">
        <title>The Physcomitrella genome reveals evolutionary insights into the conquest of land by plants.</title>
        <authorList>
            <person name="Rensing S."/>
            <person name="Lang D."/>
            <person name="Zimmer A."/>
            <person name="Terry A."/>
            <person name="Salamov A."/>
            <person name="Shapiro H."/>
            <person name="Nishiyama T."/>
            <person name="Perroud P.-F."/>
            <person name="Lindquist E."/>
            <person name="Kamisugi Y."/>
            <person name="Tanahashi T."/>
            <person name="Sakakibara K."/>
            <person name="Fujita T."/>
            <person name="Oishi K."/>
            <person name="Shin-I T."/>
            <person name="Kuroki Y."/>
            <person name="Toyoda A."/>
            <person name="Suzuki Y."/>
            <person name="Hashimoto A."/>
            <person name="Yamaguchi K."/>
            <person name="Sugano A."/>
            <person name="Kohara Y."/>
            <person name="Fujiyama A."/>
            <person name="Anterola A."/>
            <person name="Aoki S."/>
            <person name="Ashton N."/>
            <person name="Barbazuk W.B."/>
            <person name="Barker E."/>
            <person name="Bennetzen J."/>
            <person name="Bezanilla M."/>
            <person name="Blankenship R."/>
            <person name="Cho S.H."/>
            <person name="Dutcher S."/>
            <person name="Estelle M."/>
            <person name="Fawcett J.A."/>
            <person name="Gundlach H."/>
            <person name="Hanada K."/>
            <person name="Heyl A."/>
            <person name="Hicks K.A."/>
            <person name="Hugh J."/>
            <person name="Lohr M."/>
            <person name="Mayer K."/>
            <person name="Melkozernov A."/>
            <person name="Murata T."/>
            <person name="Nelson D."/>
            <person name="Pils B."/>
            <person name="Prigge M."/>
            <person name="Reiss B."/>
            <person name="Renner T."/>
            <person name="Rombauts S."/>
            <person name="Rushton P."/>
            <person name="Sanderfoot A."/>
            <person name="Schween G."/>
            <person name="Shiu S.-H."/>
            <person name="Stueber K."/>
            <person name="Theodoulou F.L."/>
            <person name="Tu H."/>
            <person name="Van de Peer Y."/>
            <person name="Verrier P.J."/>
            <person name="Waters E."/>
            <person name="Wood A."/>
            <person name="Yang L."/>
            <person name="Cove D."/>
            <person name="Cuming A."/>
            <person name="Hasebe M."/>
            <person name="Lucas S."/>
            <person name="Mishler D.B."/>
            <person name="Reski R."/>
            <person name="Grigoriev I."/>
            <person name="Quatrano R.S."/>
            <person name="Boore J.L."/>
        </authorList>
    </citation>
    <scope>NUCLEOTIDE SEQUENCE [LARGE SCALE GENOMIC DNA]</scope>
    <source>
        <strain evidence="10 11">cv. Gransden 2004</strain>
    </source>
</reference>
<dbReference type="GO" id="GO:0015031">
    <property type="term" value="P:protein transport"/>
    <property type="evidence" value="ECO:0007669"/>
    <property type="project" value="UniProtKB-KW"/>
</dbReference>
<dbReference type="PaxDb" id="3218-PP1S426_21V6.1"/>
<feature type="region of interest" description="Disordered" evidence="8">
    <location>
        <begin position="172"/>
        <end position="262"/>
    </location>
</feature>
<dbReference type="Gene3D" id="1.10.287.1060">
    <property type="entry name" value="ESAT-6-like"/>
    <property type="match status" value="1"/>
</dbReference>
<dbReference type="OMA" id="RAKQPAM"/>
<reference evidence="9 11" key="2">
    <citation type="journal article" date="2018" name="Plant J.">
        <title>The Physcomitrella patens chromosome-scale assembly reveals moss genome structure and evolution.</title>
        <authorList>
            <person name="Lang D."/>
            <person name="Ullrich K.K."/>
            <person name="Murat F."/>
            <person name="Fuchs J."/>
            <person name="Jenkins J."/>
            <person name="Haas F.B."/>
            <person name="Piednoel M."/>
            <person name="Gundlach H."/>
            <person name="Van Bel M."/>
            <person name="Meyberg R."/>
            <person name="Vives C."/>
            <person name="Morata J."/>
            <person name="Symeonidi A."/>
            <person name="Hiss M."/>
            <person name="Muchero W."/>
            <person name="Kamisugi Y."/>
            <person name="Saleh O."/>
            <person name="Blanc G."/>
            <person name="Decker E.L."/>
            <person name="van Gessel N."/>
            <person name="Grimwood J."/>
            <person name="Hayes R.D."/>
            <person name="Graham S.W."/>
            <person name="Gunter L.E."/>
            <person name="McDaniel S.F."/>
            <person name="Hoernstein S.N.W."/>
            <person name="Larsson A."/>
            <person name="Li F.W."/>
            <person name="Perroud P.F."/>
            <person name="Phillips J."/>
            <person name="Ranjan P."/>
            <person name="Rokshar D.S."/>
            <person name="Rothfels C.J."/>
            <person name="Schneider L."/>
            <person name="Shu S."/>
            <person name="Stevenson D.W."/>
            <person name="Thummler F."/>
            <person name="Tillich M."/>
            <person name="Villarreal Aguilar J.C."/>
            <person name="Widiez T."/>
            <person name="Wong G.K."/>
            <person name="Wymore A."/>
            <person name="Zhang Y."/>
            <person name="Zimmer A.D."/>
            <person name="Quatrano R.S."/>
            <person name="Mayer K.F.X."/>
            <person name="Goodstein D."/>
            <person name="Casacuberta J.M."/>
            <person name="Vandepoele K."/>
            <person name="Reski R."/>
            <person name="Cuming A.C."/>
            <person name="Tuskan G.A."/>
            <person name="Maumus F."/>
            <person name="Salse J."/>
            <person name="Schmutz J."/>
            <person name="Rensing S.A."/>
        </authorList>
    </citation>
    <scope>NUCLEOTIDE SEQUENCE [LARGE SCALE GENOMIC DNA]</scope>
    <source>
        <strain evidence="10 11">cv. Gransden 2004</strain>
    </source>
</reference>
<evidence type="ECO:0000256" key="2">
    <source>
        <dbReference type="ARBA" id="ARBA00006190"/>
    </source>
</evidence>
<feature type="compositionally biased region" description="Basic and acidic residues" evidence="8">
    <location>
        <begin position="206"/>
        <end position="219"/>
    </location>
</feature>
<keyword evidence="5" id="KW-0653">Protein transport</keyword>
<dbReference type="GO" id="GO:0005771">
    <property type="term" value="C:multivesicular body"/>
    <property type="evidence" value="ECO:0000318"/>
    <property type="project" value="GO_Central"/>
</dbReference>
<dbReference type="GO" id="GO:0006900">
    <property type="term" value="P:vesicle budding from membrane"/>
    <property type="evidence" value="ECO:0000318"/>
    <property type="project" value="GO_Central"/>
</dbReference>
<evidence type="ECO:0000256" key="1">
    <source>
        <dbReference type="ARBA" id="ARBA00004608"/>
    </source>
</evidence>
<reference evidence="10" key="3">
    <citation type="submission" date="2020-12" db="UniProtKB">
        <authorList>
            <consortium name="EnsemblPlants"/>
        </authorList>
    </citation>
    <scope>IDENTIFICATION</scope>
</reference>
<proteinExistence type="inferred from homology"/>
<dbReference type="InterPro" id="IPR005024">
    <property type="entry name" value="Snf7_fam"/>
</dbReference>
<dbReference type="GO" id="GO:0000815">
    <property type="term" value="C:ESCRT III complex"/>
    <property type="evidence" value="ECO:0000318"/>
    <property type="project" value="GO_Central"/>
</dbReference>
<accession>A0A2K1L3X1</accession>
<dbReference type="KEGG" id="ppp:112278809"/>
<dbReference type="PANTHER" id="PTHR22761:SF5">
    <property type="entry name" value="CHARGED MULTIVESICULAR BODY PROTEIN 6"/>
    <property type="match status" value="1"/>
</dbReference>
<dbReference type="Gramene" id="Pp3c2_32100V3.2">
    <property type="protein sequence ID" value="Pp3c2_32100V3.2"/>
    <property type="gene ID" value="Pp3c2_32100"/>
</dbReference>
<dbReference type="STRING" id="3218.A0A2K1L3X1"/>
<dbReference type="AlphaFoldDB" id="A0A2K1L3X1"/>
<dbReference type="Gramene" id="Pp3c2_32100V3.1">
    <property type="protein sequence ID" value="Pp3c2_32100V3.1"/>
    <property type="gene ID" value="Pp3c2_32100"/>
</dbReference>
<keyword evidence="3" id="KW-0813">Transport</keyword>
<dbReference type="EnsemblPlants" id="Pp3c2_32100V3.1">
    <property type="protein sequence ID" value="Pp3c2_32100V3.1"/>
    <property type="gene ID" value="Pp3c2_32100"/>
</dbReference>
<sequence>MGNLLVKKKVQVTEVDKAVLSLKTQRRKLIQYQKQLETVIEREKEVARELVREKRRDRALIALKKKKVQEDLLKQVDVWLTNVEQQLLDIDVASKQKAVFESLKTGNSAIKQLQSEVKLEDVQKLMDDTAEAQAYQEELNAALGEQLSAEDEEAVMAEFDELETLMATEDMPDVPLPVSQPSKQDIEEPVKEPIKEPIAELAETSTNEKNRKEYSQDHEANDEEIEGLDLPDVPTSPVRKNQEEAPQKTKSKTRVIEEPLAA</sequence>
<gene>
    <name evidence="10" type="primary">LOC112278809</name>
    <name evidence="9" type="ORF">PHYPA_003522</name>
</gene>
<dbReference type="Pfam" id="PF03357">
    <property type="entry name" value="Snf7"/>
    <property type="match status" value="1"/>
</dbReference>
<organism evidence="9">
    <name type="scientific">Physcomitrium patens</name>
    <name type="common">Spreading-leaved earth moss</name>
    <name type="synonym">Physcomitrella patens</name>
    <dbReference type="NCBI Taxonomy" id="3218"/>
    <lineage>
        <taxon>Eukaryota</taxon>
        <taxon>Viridiplantae</taxon>
        <taxon>Streptophyta</taxon>
        <taxon>Embryophyta</taxon>
        <taxon>Bryophyta</taxon>
        <taxon>Bryophytina</taxon>
        <taxon>Bryopsida</taxon>
        <taxon>Funariidae</taxon>
        <taxon>Funariales</taxon>
        <taxon>Funariaceae</taxon>
        <taxon>Physcomitrium</taxon>
    </lineage>
</organism>
<keyword evidence="4" id="KW-0967">Endosome</keyword>
<evidence type="ECO:0000313" key="11">
    <source>
        <dbReference type="Proteomes" id="UP000006727"/>
    </source>
</evidence>
<feature type="compositionally biased region" description="Basic and acidic residues" evidence="8">
    <location>
        <begin position="184"/>
        <end position="198"/>
    </location>
</feature>
<evidence type="ECO:0000256" key="5">
    <source>
        <dbReference type="ARBA" id="ARBA00022927"/>
    </source>
</evidence>
<protein>
    <submittedName>
        <fullName evidence="9 10">Uncharacterized protein</fullName>
    </submittedName>
</protein>
<dbReference type="PANTHER" id="PTHR22761">
    <property type="entry name" value="CHARGED MULTIVESICULAR BODY PROTEIN"/>
    <property type="match status" value="1"/>
</dbReference>
<dbReference type="OrthoDB" id="441172at2759"/>
<name>A0A2K1L3X1_PHYPA</name>
<dbReference type="FunCoup" id="A0A2K1L3X1">
    <property type="interactions" value="3892"/>
</dbReference>
<feature type="compositionally biased region" description="Acidic residues" evidence="8">
    <location>
        <begin position="220"/>
        <end position="229"/>
    </location>
</feature>